<organism evidence="1 2">
    <name type="scientific">Stackebrandtia endophytica</name>
    <dbReference type="NCBI Taxonomy" id="1496996"/>
    <lineage>
        <taxon>Bacteria</taxon>
        <taxon>Bacillati</taxon>
        <taxon>Actinomycetota</taxon>
        <taxon>Actinomycetes</taxon>
        <taxon>Glycomycetales</taxon>
        <taxon>Glycomycetaceae</taxon>
        <taxon>Stackebrandtia</taxon>
    </lineage>
</organism>
<reference evidence="1 2" key="1">
    <citation type="submission" date="2019-06" db="EMBL/GenBank/DDBJ databases">
        <title>Sequencing the genomes of 1000 actinobacteria strains.</title>
        <authorList>
            <person name="Klenk H.-P."/>
        </authorList>
    </citation>
    <scope>NUCLEOTIDE SEQUENCE [LARGE SCALE GENOMIC DNA]</scope>
    <source>
        <strain evidence="1 2">DSM 45928</strain>
    </source>
</reference>
<evidence type="ECO:0000313" key="2">
    <source>
        <dbReference type="Proteomes" id="UP000317043"/>
    </source>
</evidence>
<dbReference type="InParanoid" id="A0A543AZ87"/>
<keyword evidence="2" id="KW-1185">Reference proteome</keyword>
<dbReference type="InterPro" id="IPR007710">
    <property type="entry name" value="Nucleoside_deoxyribTrfase"/>
</dbReference>
<dbReference type="EMBL" id="VFOW01000001">
    <property type="protein sequence ID" value="TQL77893.1"/>
    <property type="molecule type" value="Genomic_DNA"/>
</dbReference>
<sequence length="196" mass="21272">MPRRPRVFLAAPYSQWMDFEAGSVVPQWRERLERLRSAFLAAGSEVFNAHHNERWGEQWLAPEVCTPADFAAMTRCDVVCALIGRPPSGGVAVELGWASALSKPVVLLVDPIAGASPLITGLGAVTRTEYADEPTQWSDVELRAIVKQTLWMVNGAVPTDDADTGVATNLAGLDISEHVRFCTIDRCGHESATATI</sequence>
<dbReference type="Proteomes" id="UP000317043">
    <property type="component" value="Unassembled WGS sequence"/>
</dbReference>
<proteinExistence type="predicted"/>
<name>A0A543AZ87_9ACTN</name>
<dbReference type="SUPFAM" id="SSF52309">
    <property type="entry name" value="N-(deoxy)ribosyltransferase-like"/>
    <property type="match status" value="1"/>
</dbReference>
<dbReference type="Pfam" id="PF05014">
    <property type="entry name" value="Nuc_deoxyrib_tr"/>
    <property type="match status" value="1"/>
</dbReference>
<dbReference type="AlphaFoldDB" id="A0A543AZ87"/>
<gene>
    <name evidence="1" type="ORF">FB566_3467</name>
</gene>
<dbReference type="Gene3D" id="3.40.50.450">
    <property type="match status" value="1"/>
</dbReference>
<keyword evidence="1" id="KW-0808">Transferase</keyword>
<evidence type="ECO:0000313" key="1">
    <source>
        <dbReference type="EMBL" id="TQL77893.1"/>
    </source>
</evidence>
<protein>
    <submittedName>
        <fullName evidence="1">Nucleoside 2-deoxyribosyltransferase-like protein</fullName>
    </submittedName>
</protein>
<comment type="caution">
    <text evidence="1">The sequence shown here is derived from an EMBL/GenBank/DDBJ whole genome shotgun (WGS) entry which is preliminary data.</text>
</comment>
<dbReference type="GO" id="GO:0016740">
    <property type="term" value="F:transferase activity"/>
    <property type="evidence" value="ECO:0007669"/>
    <property type="project" value="UniProtKB-KW"/>
</dbReference>
<accession>A0A543AZ87</accession>